<dbReference type="Gene3D" id="3.10.490.20">
    <property type="match status" value="1"/>
</dbReference>
<evidence type="ECO:0000259" key="15">
    <source>
        <dbReference type="Pfam" id="PF12781"/>
    </source>
</evidence>
<evidence type="ECO:0008006" key="20">
    <source>
        <dbReference type="Google" id="ProtNLM"/>
    </source>
</evidence>
<proteinExistence type="inferred from homology"/>
<dbReference type="FunFam" id="3.40.50.300:FF:000320">
    <property type="entry name" value="Dynein, axonemal, heavy chain 5"/>
    <property type="match status" value="1"/>
</dbReference>
<evidence type="ECO:0000256" key="9">
    <source>
        <dbReference type="ARBA" id="ARBA00023069"/>
    </source>
</evidence>
<dbReference type="Pfam" id="PF03028">
    <property type="entry name" value="Dynein_heavy"/>
    <property type="match status" value="1"/>
</dbReference>
<evidence type="ECO:0000256" key="3">
    <source>
        <dbReference type="ARBA" id="ARBA00022490"/>
    </source>
</evidence>
<reference evidence="18" key="1">
    <citation type="submission" date="2022-03" db="EMBL/GenBank/DDBJ databases">
        <authorList>
            <person name="Martin C."/>
        </authorList>
    </citation>
    <scope>NUCLEOTIDE SEQUENCE</scope>
</reference>
<name>A0A8S4PY65_OWEFU</name>
<feature type="non-terminal residue" evidence="18">
    <location>
        <position position="886"/>
    </location>
</feature>
<dbReference type="FunFam" id="1.10.8.1220:FF:000001">
    <property type="entry name" value="Dynein axonemal heavy chain 5"/>
    <property type="match status" value="1"/>
</dbReference>
<dbReference type="Pfam" id="PF12781">
    <property type="entry name" value="AAA_9"/>
    <property type="match status" value="1"/>
</dbReference>
<dbReference type="Pfam" id="PF18198">
    <property type="entry name" value="AAA_lid_11"/>
    <property type="match status" value="1"/>
</dbReference>
<dbReference type="AlphaFoldDB" id="A0A8S4PY65"/>
<accession>A0A8S4PY65</accession>
<dbReference type="Pfam" id="PF18199">
    <property type="entry name" value="Dynein_C"/>
    <property type="match status" value="1"/>
</dbReference>
<dbReference type="Gene3D" id="1.10.8.1220">
    <property type="match status" value="1"/>
</dbReference>
<keyword evidence="11" id="KW-0206">Cytoskeleton</keyword>
<dbReference type="InterPro" id="IPR043160">
    <property type="entry name" value="Dynein_C_barrel"/>
</dbReference>
<dbReference type="FunFam" id="1.20.1270.280:FF:000002">
    <property type="entry name" value="Dynein heavy chain 5, axonemal"/>
    <property type="match status" value="1"/>
</dbReference>
<comment type="similarity">
    <text evidence="2">Belongs to the dynein heavy chain family.</text>
</comment>
<dbReference type="GO" id="GO:0030286">
    <property type="term" value="C:dynein complex"/>
    <property type="evidence" value="ECO:0007669"/>
    <property type="project" value="UniProtKB-KW"/>
</dbReference>
<dbReference type="FunFam" id="3.10.490.20:FF:000003">
    <property type="entry name" value="Dynein heavy chain 5, axonemal"/>
    <property type="match status" value="1"/>
</dbReference>
<dbReference type="OrthoDB" id="10251809at2759"/>
<dbReference type="GO" id="GO:0007018">
    <property type="term" value="P:microtubule-based movement"/>
    <property type="evidence" value="ECO:0007669"/>
    <property type="project" value="InterPro"/>
</dbReference>
<keyword evidence="10" id="KW-0505">Motor protein</keyword>
<keyword evidence="5" id="KW-0547">Nucleotide-binding</keyword>
<evidence type="ECO:0000256" key="7">
    <source>
        <dbReference type="ARBA" id="ARBA00023017"/>
    </source>
</evidence>
<evidence type="ECO:0000256" key="1">
    <source>
        <dbReference type="ARBA" id="ARBA00004430"/>
    </source>
</evidence>
<evidence type="ECO:0000256" key="12">
    <source>
        <dbReference type="ARBA" id="ARBA00023273"/>
    </source>
</evidence>
<dbReference type="Gene3D" id="1.20.1270.280">
    <property type="match status" value="1"/>
</dbReference>
<dbReference type="GO" id="GO:0051959">
    <property type="term" value="F:dynein light intermediate chain binding"/>
    <property type="evidence" value="ECO:0007669"/>
    <property type="project" value="InterPro"/>
</dbReference>
<keyword evidence="7" id="KW-0243">Dynein</keyword>
<dbReference type="InterPro" id="IPR027417">
    <property type="entry name" value="P-loop_NTPase"/>
</dbReference>
<dbReference type="InterPro" id="IPR041658">
    <property type="entry name" value="AAA_lid_11"/>
</dbReference>
<gene>
    <name evidence="18" type="ORF">OFUS_LOCUS22888</name>
</gene>
<dbReference type="GO" id="GO:0005524">
    <property type="term" value="F:ATP binding"/>
    <property type="evidence" value="ECO:0007669"/>
    <property type="project" value="UniProtKB-KW"/>
</dbReference>
<dbReference type="Proteomes" id="UP000749559">
    <property type="component" value="Unassembled WGS sequence"/>
</dbReference>
<evidence type="ECO:0000313" key="18">
    <source>
        <dbReference type="EMBL" id="CAH1798797.1"/>
    </source>
</evidence>
<evidence type="ECO:0000256" key="13">
    <source>
        <dbReference type="SAM" id="Coils"/>
    </source>
</evidence>
<dbReference type="Gene3D" id="3.40.50.300">
    <property type="entry name" value="P-loop containing nucleotide triphosphate hydrolases"/>
    <property type="match status" value="1"/>
</dbReference>
<dbReference type="InterPro" id="IPR004273">
    <property type="entry name" value="Dynein_heavy_D6_P-loop"/>
</dbReference>
<feature type="coiled-coil region" evidence="13">
    <location>
        <begin position="651"/>
        <end position="678"/>
    </location>
</feature>
<dbReference type="InterPro" id="IPR026983">
    <property type="entry name" value="DHC"/>
</dbReference>
<keyword evidence="19" id="KW-1185">Reference proteome</keyword>
<keyword evidence="9" id="KW-0969">Cilium</keyword>
<dbReference type="PANTHER" id="PTHR46961">
    <property type="entry name" value="DYNEIN HEAVY CHAIN 1, AXONEMAL-LIKE PROTEIN"/>
    <property type="match status" value="1"/>
</dbReference>
<keyword evidence="6" id="KW-0067">ATP-binding</keyword>
<evidence type="ECO:0000256" key="8">
    <source>
        <dbReference type="ARBA" id="ARBA00023054"/>
    </source>
</evidence>
<protein>
    <recommendedName>
        <fullName evidence="20">Dynein heavy chain 8, axonemal</fullName>
    </recommendedName>
</protein>
<evidence type="ECO:0000256" key="10">
    <source>
        <dbReference type="ARBA" id="ARBA00023175"/>
    </source>
</evidence>
<dbReference type="InterPro" id="IPR035706">
    <property type="entry name" value="AAA_9"/>
</dbReference>
<dbReference type="GO" id="GO:0005930">
    <property type="term" value="C:axoneme"/>
    <property type="evidence" value="ECO:0007669"/>
    <property type="project" value="UniProtKB-SubCell"/>
</dbReference>
<dbReference type="Gene3D" id="1.10.8.720">
    <property type="entry name" value="Region D6 of dynein motor"/>
    <property type="match status" value="1"/>
</dbReference>
<dbReference type="GO" id="GO:0045505">
    <property type="term" value="F:dynein intermediate chain binding"/>
    <property type="evidence" value="ECO:0007669"/>
    <property type="project" value="InterPro"/>
</dbReference>
<sequence length="886" mass="101255">EERTKLMEEVTGNKRKMKELEDNLLFKLTSTQGSLVEDESLIQVLANTKVTAAEVSEKLVIASETEIKINGAREEYRPVATRGSILYFLIVEMSMVNVMYQTSLGQFLGVFDISLEKAAKSPVPAKRIAAIIETMTYEVFRYTARGLYEVDKFLFTILMTLKIQLQQGHIKHQEFQVFIKGGAALDLNSVEPKPKKWILDMTWLNLVELSSKIPMFSQILSQVGRNDKAWKNWFDEDAPEDAPIPDGYGSVLDTFHKLLLIRSWSPDRTTPMARIYVADAMGPQYAESIITSLEGMWGESDKRTPMTCFLSMGSDPTENIERLAKKLAISIDAISMGQGQEVHARRLLAKAASQGSWVLLQNCHLGLDFMDELLETVLTAENVSPEFRVWITTEPHPQFPINLLQASIKFTNEPPQGMKAGLKRTYAGINQEMLDVTNMPQWKPVLYAVAFLHSCVQERRKFGPIGWNIPYEFNQSDFNAVVQFVQNHLDDMDVKKGVSWSTVRYMICEIQYGGRVTDDYDKRLLTTYAKVWFGEPMFADSFQFYTGYKIPKCKNIDEYRQSIEAMPLNDSPECFGLHPNADITYQTNTATTMLDTIVSIQPKDSGGGGGETREAVVYRLADDMLEKLPADYVPFEVKERLRKMGHLQPLNIFLKQEIDRMQRVIKNVRNTLNDLKLAIDGTIIMNEDLKDALDNMYDARIPNTWKKISWESATLGFWFTDLLERNTQFSTWVFDGRPTMFWMTGFFNPQGFLTAMRQEITRAHKGWALDSVILANDVTKYMKEDINNAPSEGVYVHGLMLDGAGWDRRNCRLMEPSPKVLYTPLPVVHIYAVNQENTKATNLYRCPVYKKPKRTDLTYIFPLSLRTNKDPDHWILRGVALLCDTK</sequence>
<evidence type="ECO:0000256" key="5">
    <source>
        <dbReference type="ARBA" id="ARBA00022741"/>
    </source>
</evidence>
<evidence type="ECO:0000256" key="2">
    <source>
        <dbReference type="ARBA" id="ARBA00008887"/>
    </source>
</evidence>
<evidence type="ECO:0000259" key="14">
    <source>
        <dbReference type="Pfam" id="PF03028"/>
    </source>
</evidence>
<dbReference type="GO" id="GO:0008569">
    <property type="term" value="F:minus-end-directed microtubule motor activity"/>
    <property type="evidence" value="ECO:0007669"/>
    <property type="project" value="InterPro"/>
</dbReference>
<dbReference type="GO" id="GO:0005874">
    <property type="term" value="C:microtubule"/>
    <property type="evidence" value="ECO:0007669"/>
    <property type="project" value="UniProtKB-KW"/>
</dbReference>
<dbReference type="InterPro" id="IPR041228">
    <property type="entry name" value="Dynein_C"/>
</dbReference>
<evidence type="ECO:0000259" key="16">
    <source>
        <dbReference type="Pfam" id="PF18198"/>
    </source>
</evidence>
<feature type="domain" description="Dynein heavy chain ATP-binding dynein motor region" evidence="15">
    <location>
        <begin position="1"/>
        <end position="55"/>
    </location>
</feature>
<dbReference type="Gene3D" id="6.10.140.1060">
    <property type="match status" value="1"/>
</dbReference>
<dbReference type="EMBL" id="CAIIXF020000011">
    <property type="protein sequence ID" value="CAH1798797.1"/>
    <property type="molecule type" value="Genomic_DNA"/>
</dbReference>
<feature type="domain" description="Dynein heavy chain C-terminal" evidence="17">
    <location>
        <begin position="587"/>
        <end position="883"/>
    </location>
</feature>
<evidence type="ECO:0000256" key="11">
    <source>
        <dbReference type="ARBA" id="ARBA00023212"/>
    </source>
</evidence>
<evidence type="ECO:0000256" key="6">
    <source>
        <dbReference type="ARBA" id="ARBA00022840"/>
    </source>
</evidence>
<feature type="domain" description="Dynein heavy chain region D6 P-loop" evidence="14">
    <location>
        <begin position="302"/>
        <end position="411"/>
    </location>
</feature>
<feature type="domain" description="Dynein heavy chain AAA lid" evidence="16">
    <location>
        <begin position="442"/>
        <end position="581"/>
    </location>
</feature>
<dbReference type="InterPro" id="IPR042219">
    <property type="entry name" value="AAA_lid_11_sf"/>
</dbReference>
<dbReference type="FunFam" id="1.10.8.720:FF:000004">
    <property type="entry name" value="Dynein heavy chain 5, axonemal"/>
    <property type="match status" value="1"/>
</dbReference>
<keyword evidence="8 13" id="KW-0175">Coiled coil</keyword>
<evidence type="ECO:0000256" key="4">
    <source>
        <dbReference type="ARBA" id="ARBA00022701"/>
    </source>
</evidence>
<keyword evidence="12" id="KW-0966">Cell projection</keyword>
<keyword evidence="4" id="KW-0493">Microtubule</keyword>
<evidence type="ECO:0000259" key="17">
    <source>
        <dbReference type="Pfam" id="PF18199"/>
    </source>
</evidence>
<keyword evidence="3" id="KW-0963">Cytoplasm</keyword>
<dbReference type="PANTHER" id="PTHR46961:SF19">
    <property type="entry name" value="DYNEIN HEAVY CHAIN 5, AXONEMAL"/>
    <property type="match status" value="1"/>
</dbReference>
<organism evidence="18 19">
    <name type="scientific">Owenia fusiformis</name>
    <name type="common">Polychaete worm</name>
    <dbReference type="NCBI Taxonomy" id="6347"/>
    <lineage>
        <taxon>Eukaryota</taxon>
        <taxon>Metazoa</taxon>
        <taxon>Spiralia</taxon>
        <taxon>Lophotrochozoa</taxon>
        <taxon>Annelida</taxon>
        <taxon>Polychaeta</taxon>
        <taxon>Sedentaria</taxon>
        <taxon>Canalipalpata</taxon>
        <taxon>Sabellida</taxon>
        <taxon>Oweniida</taxon>
        <taxon>Oweniidae</taxon>
        <taxon>Owenia</taxon>
    </lineage>
</organism>
<evidence type="ECO:0000313" key="19">
    <source>
        <dbReference type="Proteomes" id="UP000749559"/>
    </source>
</evidence>
<comment type="caution">
    <text evidence="18">The sequence shown here is derived from an EMBL/GenBank/DDBJ whole genome shotgun (WGS) entry which is preliminary data.</text>
</comment>
<comment type="subcellular location">
    <subcellularLocation>
        <location evidence="1">Cytoplasm</location>
        <location evidence="1">Cytoskeleton</location>
        <location evidence="1">Cilium axoneme</location>
    </subcellularLocation>
</comment>